<accession>A0AAD8FCU8</accession>
<dbReference type="EMBL" id="JASAOG010000046">
    <property type="protein sequence ID" value="KAK0058731.1"/>
    <property type="molecule type" value="Genomic_DNA"/>
</dbReference>
<proteinExistence type="predicted"/>
<dbReference type="AlphaFoldDB" id="A0AAD8FCU8"/>
<reference evidence="2" key="1">
    <citation type="journal article" date="2023" name="PLoS Negl. Trop. Dis.">
        <title>A genome sequence for Biomphalaria pfeifferi, the major vector snail for the human-infecting parasite Schistosoma mansoni.</title>
        <authorList>
            <person name="Bu L."/>
            <person name="Lu L."/>
            <person name="Laidemitt M.R."/>
            <person name="Zhang S.M."/>
            <person name="Mutuku M."/>
            <person name="Mkoji G."/>
            <person name="Steinauer M."/>
            <person name="Loker E.S."/>
        </authorList>
    </citation>
    <scope>NUCLEOTIDE SEQUENCE</scope>
    <source>
        <strain evidence="2">KasaAsao</strain>
    </source>
</reference>
<keyword evidence="3" id="KW-1185">Reference proteome</keyword>
<gene>
    <name evidence="2" type="ORF">Bpfe_011696</name>
</gene>
<sequence>MGHAKVTGGQVGAWQRGRRAIKIDSSQVPVTTEQCARRCAGDTGDGRGDRIPEGRGDRTEEDREGIPVSAY</sequence>
<dbReference type="Proteomes" id="UP001233172">
    <property type="component" value="Unassembled WGS sequence"/>
</dbReference>
<name>A0AAD8FCU8_BIOPF</name>
<feature type="region of interest" description="Disordered" evidence="1">
    <location>
        <begin position="34"/>
        <end position="71"/>
    </location>
</feature>
<organism evidence="2 3">
    <name type="scientific">Biomphalaria pfeifferi</name>
    <name type="common">Bloodfluke planorb</name>
    <name type="synonym">Freshwater snail</name>
    <dbReference type="NCBI Taxonomy" id="112525"/>
    <lineage>
        <taxon>Eukaryota</taxon>
        <taxon>Metazoa</taxon>
        <taxon>Spiralia</taxon>
        <taxon>Lophotrochozoa</taxon>
        <taxon>Mollusca</taxon>
        <taxon>Gastropoda</taxon>
        <taxon>Heterobranchia</taxon>
        <taxon>Euthyneura</taxon>
        <taxon>Panpulmonata</taxon>
        <taxon>Hygrophila</taxon>
        <taxon>Lymnaeoidea</taxon>
        <taxon>Planorbidae</taxon>
        <taxon>Biomphalaria</taxon>
    </lineage>
</organism>
<comment type="caution">
    <text evidence="2">The sequence shown here is derived from an EMBL/GenBank/DDBJ whole genome shotgun (WGS) entry which is preliminary data.</text>
</comment>
<feature type="compositionally biased region" description="Basic and acidic residues" evidence="1">
    <location>
        <begin position="35"/>
        <end position="65"/>
    </location>
</feature>
<evidence type="ECO:0000313" key="3">
    <source>
        <dbReference type="Proteomes" id="UP001233172"/>
    </source>
</evidence>
<evidence type="ECO:0000313" key="2">
    <source>
        <dbReference type="EMBL" id="KAK0058731.1"/>
    </source>
</evidence>
<protein>
    <submittedName>
        <fullName evidence="2">Uncharacterized protein</fullName>
    </submittedName>
</protein>
<evidence type="ECO:0000256" key="1">
    <source>
        <dbReference type="SAM" id="MobiDB-lite"/>
    </source>
</evidence>
<reference evidence="2" key="2">
    <citation type="submission" date="2023-04" db="EMBL/GenBank/DDBJ databases">
        <authorList>
            <person name="Bu L."/>
            <person name="Lu L."/>
            <person name="Laidemitt M.R."/>
            <person name="Zhang S.M."/>
            <person name="Mutuku M."/>
            <person name="Mkoji G."/>
            <person name="Steinauer M."/>
            <person name="Loker E.S."/>
        </authorList>
    </citation>
    <scope>NUCLEOTIDE SEQUENCE</scope>
    <source>
        <strain evidence="2">KasaAsao</strain>
        <tissue evidence="2">Whole Snail</tissue>
    </source>
</reference>